<keyword evidence="5" id="KW-0408">Iron</keyword>
<dbReference type="RefSeq" id="XP_007834995.1">
    <property type="nucleotide sequence ID" value="XM_007836804.1"/>
</dbReference>
<reference evidence="8" key="1">
    <citation type="journal article" date="2015" name="BMC Genomics">
        <title>Genomic and transcriptomic analysis of the endophytic fungus Pestalotiopsis fici reveals its lifestyle and high potential for synthesis of natural products.</title>
        <authorList>
            <person name="Wang X."/>
            <person name="Zhang X."/>
            <person name="Liu L."/>
            <person name="Xiang M."/>
            <person name="Wang W."/>
            <person name="Sun X."/>
            <person name="Che Y."/>
            <person name="Guo L."/>
            <person name="Liu G."/>
            <person name="Guo L."/>
            <person name="Wang C."/>
            <person name="Yin W.B."/>
            <person name="Stadler M."/>
            <person name="Zhang X."/>
            <person name="Liu X."/>
        </authorList>
    </citation>
    <scope>NUCLEOTIDE SEQUENCE [LARGE SCALE GENOMIC DNA]</scope>
    <source>
        <strain evidence="8">W106-1 / CGMCC3.15140</strain>
    </source>
</reference>
<dbReference type="InterPro" id="IPR001128">
    <property type="entry name" value="Cyt_P450"/>
</dbReference>
<evidence type="ECO:0000256" key="5">
    <source>
        <dbReference type="ARBA" id="ARBA00023004"/>
    </source>
</evidence>
<evidence type="ECO:0000256" key="3">
    <source>
        <dbReference type="ARBA" id="ARBA00022617"/>
    </source>
</evidence>
<keyword evidence="6" id="KW-0472">Membrane</keyword>
<evidence type="ECO:0000256" key="2">
    <source>
        <dbReference type="ARBA" id="ARBA00010617"/>
    </source>
</evidence>
<keyword evidence="6" id="KW-1133">Transmembrane helix</keyword>
<evidence type="ECO:0008006" key="9">
    <source>
        <dbReference type="Google" id="ProtNLM"/>
    </source>
</evidence>
<dbReference type="GO" id="GO:0020037">
    <property type="term" value="F:heme binding"/>
    <property type="evidence" value="ECO:0007669"/>
    <property type="project" value="InterPro"/>
</dbReference>
<evidence type="ECO:0000313" key="7">
    <source>
        <dbReference type="EMBL" id="ETS80694.1"/>
    </source>
</evidence>
<dbReference type="HOGENOM" id="CLU_001570_14_0_1"/>
<dbReference type="GO" id="GO:0005506">
    <property type="term" value="F:iron ion binding"/>
    <property type="evidence" value="ECO:0007669"/>
    <property type="project" value="InterPro"/>
</dbReference>
<protein>
    <recommendedName>
        <fullName evidence="9">Cytochrome P450</fullName>
    </recommendedName>
</protein>
<dbReference type="GeneID" id="19273236"/>
<keyword evidence="8" id="KW-1185">Reference proteome</keyword>
<feature type="transmembrane region" description="Helical" evidence="6">
    <location>
        <begin position="206"/>
        <end position="224"/>
    </location>
</feature>
<name>W3X3V9_PESFW</name>
<dbReference type="OMA" id="HLAPAYT"/>
<feature type="transmembrane region" description="Helical" evidence="6">
    <location>
        <begin position="6"/>
        <end position="24"/>
    </location>
</feature>
<dbReference type="GO" id="GO:0004497">
    <property type="term" value="F:monooxygenase activity"/>
    <property type="evidence" value="ECO:0007669"/>
    <property type="project" value="InterPro"/>
</dbReference>
<dbReference type="InterPro" id="IPR036396">
    <property type="entry name" value="Cyt_P450_sf"/>
</dbReference>
<sequence>MTSLLSWPAILVQAVIILFSIAIYRRYLSPLSDIPGPFWASITRLWQVVHIFKGDQNLQSIALHDKYGHFVRIAPNEVSVSHPDGPRSLLLTPQRKADWYRVFTVPDYRFETPMSALDPKEKIERSKWLAPGFSLSNILRSEEYMNKNIGLLLDWMDKFAESGDAMHLDKYLTYAAFDNAGEVIFSQSFGYIKEGKDIRGSIANNLVLNPFVAAAGFFIWAYVLLVANPIITWTGLLPMGHLFDTADAAMKKRKENPDARFDIAAHWFKAQRENPDRLSDRDIQAQATVAVGAGSDTVSCKNPSFYVLESFHKLIQEKGGIQTFVYHMLRNRDSWLRARQEIVAAQAEGRCRDRVVSFDDAQKLPFLQACIKEALRMFGPTPMGLPRVAPKGGITIGGRHFAEGTTLSIHLQ</sequence>
<dbReference type="Gene3D" id="1.10.630.10">
    <property type="entry name" value="Cytochrome P450"/>
    <property type="match status" value="1"/>
</dbReference>
<keyword evidence="4" id="KW-0479">Metal-binding</keyword>
<dbReference type="OrthoDB" id="3934656at2759"/>
<dbReference type="InParanoid" id="W3X3V9"/>
<evidence type="ECO:0000256" key="1">
    <source>
        <dbReference type="ARBA" id="ARBA00001971"/>
    </source>
</evidence>
<comment type="cofactor">
    <cofactor evidence="1">
        <name>heme</name>
        <dbReference type="ChEBI" id="CHEBI:30413"/>
    </cofactor>
</comment>
<dbReference type="InterPro" id="IPR050121">
    <property type="entry name" value="Cytochrome_P450_monoxygenase"/>
</dbReference>
<dbReference type="SUPFAM" id="SSF48264">
    <property type="entry name" value="Cytochrome P450"/>
    <property type="match status" value="1"/>
</dbReference>
<dbReference type="Proteomes" id="UP000030651">
    <property type="component" value="Unassembled WGS sequence"/>
</dbReference>
<organism evidence="7 8">
    <name type="scientific">Pestalotiopsis fici (strain W106-1 / CGMCC3.15140)</name>
    <dbReference type="NCBI Taxonomy" id="1229662"/>
    <lineage>
        <taxon>Eukaryota</taxon>
        <taxon>Fungi</taxon>
        <taxon>Dikarya</taxon>
        <taxon>Ascomycota</taxon>
        <taxon>Pezizomycotina</taxon>
        <taxon>Sordariomycetes</taxon>
        <taxon>Xylariomycetidae</taxon>
        <taxon>Amphisphaeriales</taxon>
        <taxon>Sporocadaceae</taxon>
        <taxon>Pestalotiopsis</taxon>
    </lineage>
</organism>
<gene>
    <name evidence="7" type="ORF">PFICI_08223</name>
</gene>
<dbReference type="EMBL" id="KI912113">
    <property type="protein sequence ID" value="ETS80694.1"/>
    <property type="molecule type" value="Genomic_DNA"/>
</dbReference>
<evidence type="ECO:0000256" key="6">
    <source>
        <dbReference type="SAM" id="Phobius"/>
    </source>
</evidence>
<dbReference type="PANTHER" id="PTHR24305">
    <property type="entry name" value="CYTOCHROME P450"/>
    <property type="match status" value="1"/>
</dbReference>
<comment type="similarity">
    <text evidence="2">Belongs to the cytochrome P450 family.</text>
</comment>
<dbReference type="PANTHER" id="PTHR24305:SF232">
    <property type="entry name" value="P450, PUTATIVE (EUROFUNG)-RELATED"/>
    <property type="match status" value="1"/>
</dbReference>
<dbReference type="eggNOG" id="KOG0157">
    <property type="taxonomic scope" value="Eukaryota"/>
</dbReference>
<dbReference type="AlphaFoldDB" id="W3X3V9"/>
<accession>W3X3V9</accession>
<proteinExistence type="inferred from homology"/>
<dbReference type="GO" id="GO:0016705">
    <property type="term" value="F:oxidoreductase activity, acting on paired donors, with incorporation or reduction of molecular oxygen"/>
    <property type="evidence" value="ECO:0007669"/>
    <property type="project" value="InterPro"/>
</dbReference>
<evidence type="ECO:0000256" key="4">
    <source>
        <dbReference type="ARBA" id="ARBA00022723"/>
    </source>
</evidence>
<keyword evidence="6" id="KW-0812">Transmembrane</keyword>
<evidence type="ECO:0000313" key="8">
    <source>
        <dbReference type="Proteomes" id="UP000030651"/>
    </source>
</evidence>
<dbReference type="KEGG" id="pfy:PFICI_08223"/>
<dbReference type="Pfam" id="PF00067">
    <property type="entry name" value="p450"/>
    <property type="match status" value="2"/>
</dbReference>
<keyword evidence="3" id="KW-0349">Heme</keyword>